<dbReference type="eggNOG" id="ENOG502ZARS">
    <property type="taxonomic scope" value="Bacteria"/>
</dbReference>
<dbReference type="AlphaFoldDB" id="K0EQ96"/>
<evidence type="ECO:0000256" key="1">
    <source>
        <dbReference type="SAM" id="MobiDB-lite"/>
    </source>
</evidence>
<evidence type="ECO:0000313" key="2">
    <source>
        <dbReference type="EMBL" id="AFT99004.1"/>
    </source>
</evidence>
<dbReference type="EMBL" id="CP003876">
    <property type="protein sequence ID" value="AFT99004.1"/>
    <property type="molecule type" value="Genomic_DNA"/>
</dbReference>
<keyword evidence="3" id="KW-1185">Reference proteome</keyword>
<feature type="compositionally biased region" description="Basic and acidic residues" evidence="1">
    <location>
        <begin position="216"/>
        <end position="235"/>
    </location>
</feature>
<accession>K0EQ96</accession>
<proteinExistence type="predicted"/>
<name>K0EQ96_NOCB7</name>
<organism evidence="2 3">
    <name type="scientific">Nocardia brasiliensis (strain ATCC 700358 / HUJEG-1)</name>
    <dbReference type="NCBI Taxonomy" id="1133849"/>
    <lineage>
        <taxon>Bacteria</taxon>
        <taxon>Bacillati</taxon>
        <taxon>Actinomycetota</taxon>
        <taxon>Actinomycetes</taxon>
        <taxon>Mycobacteriales</taxon>
        <taxon>Nocardiaceae</taxon>
        <taxon>Nocardia</taxon>
    </lineage>
</organism>
<protein>
    <submittedName>
        <fullName evidence="2">NADP-dependent isocitrate dehydrogenase</fullName>
    </submittedName>
</protein>
<gene>
    <name evidence="2" type="ORF">O3I_005210</name>
</gene>
<dbReference type="HOGENOM" id="CLU_040667_0_0_11"/>
<sequence>MLEPARPGEDRRDRVGRGRLALLVLAVVPGDGAVRGLRLTGLAVRGQQHRRHQAERTEALGHGVGLHIAVVVLTGPDVTALPLHGGGDHVVDEAVLVGQARRVELGLELGVEDILERVLEHAVVGLEDGVLRGQIHRVVLLQAVVERGAREIDDRVLEVVHAHDDAAVLGHLHDLVLDRLAAVLRREGHGDRARLIHLEIGGAVLVAERVAADDDRLGPAGHQARDVGDDDRGAEDGAAEDVADGAVGRAPHLLQAEFLDAGLVRRDGGAFDADAVALDRLGGIDGDLVVCLVPVLDAQVVVLEVHVEIRMDQLVLDELPDDPGHLVAVEFDDGAFNLDLGHGSSCPPRMVPSLHGQANTLVSGPQLFQQTTYMPRVVRETCGANKTSVLLPLFAVCGQPPE</sequence>
<dbReference type="KEGG" id="nbr:O3I_005210"/>
<reference evidence="2 3" key="1">
    <citation type="journal article" date="2012" name="J. Bacteriol.">
        <title>Complete genome sequence of Nocardia brasiliensis HUJEG-1.</title>
        <authorList>
            <person name="Vera-Cabrera L."/>
            <person name="Ortiz-Lopez R."/>
            <person name="Elizondo-Gonzalez R."/>
            <person name="Perez-Maya A.A."/>
            <person name="Ocampo-Candiani J."/>
        </authorList>
    </citation>
    <scope>NUCLEOTIDE SEQUENCE [LARGE SCALE GENOMIC DNA]</scope>
    <source>
        <strain evidence="3">ATCC 700358</strain>
    </source>
</reference>
<dbReference type="Proteomes" id="UP000006304">
    <property type="component" value="Chromosome"/>
</dbReference>
<evidence type="ECO:0000313" key="3">
    <source>
        <dbReference type="Proteomes" id="UP000006304"/>
    </source>
</evidence>
<feature type="region of interest" description="Disordered" evidence="1">
    <location>
        <begin position="216"/>
        <end position="237"/>
    </location>
</feature>